<dbReference type="PANTHER" id="PTHR46847">
    <property type="entry name" value="D-ALLOSE-BINDING PERIPLASMIC PROTEIN-RELATED"/>
    <property type="match status" value="1"/>
</dbReference>
<evidence type="ECO:0000256" key="4">
    <source>
        <dbReference type="SAM" id="SignalP"/>
    </source>
</evidence>
<evidence type="ECO:0000256" key="1">
    <source>
        <dbReference type="ARBA" id="ARBA00004196"/>
    </source>
</evidence>
<dbReference type="RefSeq" id="WP_189050916.1">
    <property type="nucleotide sequence ID" value="NZ_BMJQ01000015.1"/>
</dbReference>
<dbReference type="Proteomes" id="UP000646365">
    <property type="component" value="Unassembled WGS sequence"/>
</dbReference>
<comment type="similarity">
    <text evidence="2">Belongs to the bacterial solute-binding protein 2 family.</text>
</comment>
<dbReference type="PANTHER" id="PTHR46847:SF1">
    <property type="entry name" value="D-ALLOSE-BINDING PERIPLASMIC PROTEIN-RELATED"/>
    <property type="match status" value="1"/>
</dbReference>
<proteinExistence type="inferred from homology"/>
<dbReference type="Pfam" id="PF13407">
    <property type="entry name" value="Peripla_BP_4"/>
    <property type="match status" value="1"/>
</dbReference>
<evidence type="ECO:0000313" key="7">
    <source>
        <dbReference type="Proteomes" id="UP000646365"/>
    </source>
</evidence>
<feature type="signal peptide" evidence="4">
    <location>
        <begin position="1"/>
        <end position="30"/>
    </location>
</feature>
<reference evidence="6" key="2">
    <citation type="submission" date="2020-09" db="EMBL/GenBank/DDBJ databases">
        <authorList>
            <person name="Sun Q."/>
            <person name="Zhou Y."/>
        </authorList>
    </citation>
    <scope>NUCLEOTIDE SEQUENCE</scope>
    <source>
        <strain evidence="6">CGMCC 1.15725</strain>
    </source>
</reference>
<dbReference type="InterPro" id="IPR025997">
    <property type="entry name" value="SBP_2_dom"/>
</dbReference>
<sequence length="331" mass="34590">MASHVVFKRAAFRILLLGAPLLTLGTAAEAADPLVKACSKTDEFVIGFSQANNAEPYRQHVNDELTAAAKAVPNFKLQIADGAGNVNTQTSQVDNFITQKVDLLLISPFEAAPLTPAVQRAMKAGIPVIELDRKTVGEPGKDYTAFIGGDNYKIALTAGKYTATKLLPSGGQVAVLEGLPSSTPAVERLNGFKAGVKENPKIEVVAEQAADWLPDKAQTAFAAMIQAHPDIKMVYASNDMMAAGARLAAKGAGKEGQIKIIGTDGLPGPAGGIRAVAEGEWAATFTYPTGAKEAIAMAKSILLDCATKVEPVVTVETTAITSENARSLMGK</sequence>
<name>A0A8J3E5T0_9PROT</name>
<dbReference type="AlphaFoldDB" id="A0A8J3E5T0"/>
<keyword evidence="3 4" id="KW-0732">Signal</keyword>
<feature type="domain" description="Periplasmic binding protein" evidence="5">
    <location>
        <begin position="46"/>
        <end position="301"/>
    </location>
</feature>
<feature type="chain" id="PRO_5035147442" evidence="4">
    <location>
        <begin position="31"/>
        <end position="331"/>
    </location>
</feature>
<protein>
    <submittedName>
        <fullName evidence="6">Sugar ABC transporter substrate-binding protein</fullName>
    </submittedName>
</protein>
<dbReference type="CDD" id="cd06308">
    <property type="entry name" value="PBP1_sensor_kinase-like"/>
    <property type="match status" value="1"/>
</dbReference>
<comment type="subcellular location">
    <subcellularLocation>
        <location evidence="1">Cell envelope</location>
    </subcellularLocation>
</comment>
<evidence type="ECO:0000256" key="2">
    <source>
        <dbReference type="ARBA" id="ARBA00007639"/>
    </source>
</evidence>
<comment type="caution">
    <text evidence="6">The sequence shown here is derived from an EMBL/GenBank/DDBJ whole genome shotgun (WGS) entry which is preliminary data.</text>
</comment>
<evidence type="ECO:0000259" key="5">
    <source>
        <dbReference type="Pfam" id="PF13407"/>
    </source>
</evidence>
<reference evidence="6" key="1">
    <citation type="journal article" date="2014" name="Int. J. Syst. Evol. Microbiol.">
        <title>Complete genome sequence of Corynebacterium casei LMG S-19264T (=DSM 44701T), isolated from a smear-ripened cheese.</title>
        <authorList>
            <consortium name="US DOE Joint Genome Institute (JGI-PGF)"/>
            <person name="Walter F."/>
            <person name="Albersmeier A."/>
            <person name="Kalinowski J."/>
            <person name="Ruckert C."/>
        </authorList>
    </citation>
    <scope>NUCLEOTIDE SEQUENCE</scope>
    <source>
        <strain evidence="6">CGMCC 1.15725</strain>
    </source>
</reference>
<gene>
    <name evidence="6" type="ORF">GCM10011611_50270</name>
</gene>
<keyword evidence="7" id="KW-1185">Reference proteome</keyword>
<organism evidence="6 7">
    <name type="scientific">Aliidongia dinghuensis</name>
    <dbReference type="NCBI Taxonomy" id="1867774"/>
    <lineage>
        <taxon>Bacteria</taxon>
        <taxon>Pseudomonadati</taxon>
        <taxon>Pseudomonadota</taxon>
        <taxon>Alphaproteobacteria</taxon>
        <taxon>Rhodospirillales</taxon>
        <taxon>Dongiaceae</taxon>
        <taxon>Aliidongia</taxon>
    </lineage>
</organism>
<evidence type="ECO:0000313" key="6">
    <source>
        <dbReference type="EMBL" id="GGF37770.1"/>
    </source>
</evidence>
<dbReference type="Gene3D" id="3.40.50.2300">
    <property type="match status" value="2"/>
</dbReference>
<dbReference type="GO" id="GO:0030246">
    <property type="term" value="F:carbohydrate binding"/>
    <property type="evidence" value="ECO:0007669"/>
    <property type="project" value="UniProtKB-ARBA"/>
</dbReference>
<evidence type="ECO:0000256" key="3">
    <source>
        <dbReference type="ARBA" id="ARBA00022729"/>
    </source>
</evidence>
<dbReference type="GO" id="GO:0030313">
    <property type="term" value="C:cell envelope"/>
    <property type="evidence" value="ECO:0007669"/>
    <property type="project" value="UniProtKB-SubCell"/>
</dbReference>
<dbReference type="EMBL" id="BMJQ01000015">
    <property type="protein sequence ID" value="GGF37770.1"/>
    <property type="molecule type" value="Genomic_DNA"/>
</dbReference>
<accession>A0A8J3E5T0</accession>
<dbReference type="InterPro" id="IPR028082">
    <property type="entry name" value="Peripla_BP_I"/>
</dbReference>
<dbReference type="SUPFAM" id="SSF53822">
    <property type="entry name" value="Periplasmic binding protein-like I"/>
    <property type="match status" value="1"/>
</dbReference>